<keyword evidence="1" id="KW-1133">Transmembrane helix</keyword>
<gene>
    <name evidence="2" type="ORF">MGWOODY_Hyp1151</name>
</gene>
<protein>
    <submittedName>
        <fullName evidence="2">Uncharacterized protein</fullName>
    </submittedName>
</protein>
<organism evidence="2">
    <name type="scientific">hydrothermal vent metagenome</name>
    <dbReference type="NCBI Taxonomy" id="652676"/>
    <lineage>
        <taxon>unclassified sequences</taxon>
        <taxon>metagenomes</taxon>
        <taxon>ecological metagenomes</taxon>
    </lineage>
</organism>
<dbReference type="AlphaFoldDB" id="A0A160TWH8"/>
<accession>A0A160TWH8</accession>
<name>A0A160TWH8_9ZZZZ</name>
<reference evidence="2" key="1">
    <citation type="submission" date="2015-10" db="EMBL/GenBank/DDBJ databases">
        <authorList>
            <person name="Gilbert D.G."/>
        </authorList>
    </citation>
    <scope>NUCLEOTIDE SEQUENCE</scope>
</reference>
<sequence>MEPEEKLGNVKARPIWLVALIPLLGIVWGAWFVAKYIA</sequence>
<keyword evidence="1" id="KW-0812">Transmembrane</keyword>
<feature type="transmembrane region" description="Helical" evidence="1">
    <location>
        <begin position="15"/>
        <end position="34"/>
    </location>
</feature>
<dbReference type="EMBL" id="CZQD01000014">
    <property type="protein sequence ID" value="CUS55910.1"/>
    <property type="molecule type" value="Genomic_DNA"/>
</dbReference>
<keyword evidence="1" id="KW-0472">Membrane</keyword>
<evidence type="ECO:0000313" key="2">
    <source>
        <dbReference type="EMBL" id="CUS55910.1"/>
    </source>
</evidence>
<proteinExistence type="predicted"/>
<evidence type="ECO:0000256" key="1">
    <source>
        <dbReference type="SAM" id="Phobius"/>
    </source>
</evidence>